<organism evidence="4 5">
    <name type="scientific">Nocardia seriolae</name>
    <dbReference type="NCBI Taxonomy" id="37332"/>
    <lineage>
        <taxon>Bacteria</taxon>
        <taxon>Bacillati</taxon>
        <taxon>Actinomycetota</taxon>
        <taxon>Actinomycetes</taxon>
        <taxon>Mycobacteriales</taxon>
        <taxon>Nocardiaceae</taxon>
        <taxon>Nocardia</taxon>
    </lineage>
</organism>
<feature type="transmembrane region" description="Helical" evidence="1">
    <location>
        <begin position="171"/>
        <end position="190"/>
    </location>
</feature>
<evidence type="ECO:0000259" key="3">
    <source>
        <dbReference type="Pfam" id="PF26059"/>
    </source>
</evidence>
<dbReference type="Proteomes" id="UP000180166">
    <property type="component" value="Chromosome"/>
</dbReference>
<gene>
    <name evidence="4" type="ORF">NS506_07640</name>
</gene>
<protein>
    <recommendedName>
        <fullName evidence="3">DUF8020 domain-containing protein</fullName>
    </recommendedName>
</protein>
<proteinExistence type="predicted"/>
<feature type="domain" description="DUF8020" evidence="3">
    <location>
        <begin position="42"/>
        <end position="116"/>
    </location>
</feature>
<evidence type="ECO:0000313" key="5">
    <source>
        <dbReference type="Proteomes" id="UP000180166"/>
    </source>
</evidence>
<evidence type="ECO:0000256" key="2">
    <source>
        <dbReference type="SAM" id="SignalP"/>
    </source>
</evidence>
<keyword evidence="1" id="KW-0472">Membrane</keyword>
<dbReference type="AlphaFoldDB" id="A0ABC8B657"/>
<accession>A0ABC8B657</accession>
<dbReference type="RefSeq" id="WP_071344662.1">
    <property type="nucleotide sequence ID" value="NZ_CP017839.1"/>
</dbReference>
<feature type="chain" id="PRO_5044889829" description="DUF8020 domain-containing protein" evidence="2">
    <location>
        <begin position="27"/>
        <end position="201"/>
    </location>
</feature>
<evidence type="ECO:0000256" key="1">
    <source>
        <dbReference type="SAM" id="Phobius"/>
    </source>
</evidence>
<name>A0ABC8B657_9NOCA</name>
<evidence type="ECO:0000313" key="4">
    <source>
        <dbReference type="EMBL" id="APB01660.1"/>
    </source>
</evidence>
<dbReference type="EMBL" id="CP017839">
    <property type="protein sequence ID" value="APB01660.1"/>
    <property type="molecule type" value="Genomic_DNA"/>
</dbReference>
<feature type="transmembrane region" description="Helical" evidence="1">
    <location>
        <begin position="142"/>
        <end position="164"/>
    </location>
</feature>
<keyword evidence="1" id="KW-0812">Transmembrane</keyword>
<keyword evidence="1" id="KW-1133">Transmembrane helix</keyword>
<sequence length="201" mass="20200">MKLGTWTTAACLATAVACLTTAGANAEPATVRHTTATGIDQGIGYQATLSEFSRVLTTAVSGGAFTTAPDASEITLTSDDGAVVARIPLSYRLSGATVQVERTISDDGHRLVLAPKVTATEISEMQQVGSMTQLMNEINQNVAAVAIGGALGGLIGTVIGLGFFSIVTGPIGLLVGAIAGGYAMGGQPFMDAVTAVVSGRP</sequence>
<dbReference type="Pfam" id="PF26059">
    <property type="entry name" value="DUF8020"/>
    <property type="match status" value="1"/>
</dbReference>
<dbReference type="InterPro" id="IPR058333">
    <property type="entry name" value="DUF8020"/>
</dbReference>
<reference evidence="4 5" key="1">
    <citation type="submission" date="2016-10" db="EMBL/GenBank/DDBJ databases">
        <title>Genome sequence of Nocardia seriolae strain EM150506, isolated from Anguila japonica.</title>
        <authorList>
            <person name="Han H.-J."/>
        </authorList>
    </citation>
    <scope>NUCLEOTIDE SEQUENCE [LARGE SCALE GENOMIC DNA]</scope>
    <source>
        <strain evidence="4 5">EM150506</strain>
    </source>
</reference>
<dbReference type="PROSITE" id="PS51257">
    <property type="entry name" value="PROKAR_LIPOPROTEIN"/>
    <property type="match status" value="1"/>
</dbReference>
<dbReference type="KEGG" id="nsr:NS506_07640"/>
<feature type="signal peptide" evidence="2">
    <location>
        <begin position="1"/>
        <end position="26"/>
    </location>
</feature>
<keyword evidence="2" id="KW-0732">Signal</keyword>